<evidence type="ECO:0000313" key="8">
    <source>
        <dbReference type="EMBL" id="OXM17602.1"/>
    </source>
</evidence>
<keyword evidence="2 6" id="KW-0805">Transcription regulation</keyword>
<comment type="activity regulation">
    <text evidence="6">Negatively regulated by the anti-sigma-I factor RsgI.</text>
</comment>
<evidence type="ECO:0000256" key="5">
    <source>
        <dbReference type="ARBA" id="ARBA00023163"/>
    </source>
</evidence>
<feature type="short sequence motif" description="Polymerase core binding" evidence="6">
    <location>
        <begin position="67"/>
        <end position="80"/>
    </location>
</feature>
<dbReference type="NCBIfam" id="TIGR02895">
    <property type="entry name" value="spore_sigI"/>
    <property type="match status" value="1"/>
</dbReference>
<comment type="subcellular location">
    <subcellularLocation>
        <location evidence="6">Cytoplasm</location>
    </subcellularLocation>
</comment>
<dbReference type="GO" id="GO:0016987">
    <property type="term" value="F:sigma factor activity"/>
    <property type="evidence" value="ECO:0007669"/>
    <property type="project" value="UniProtKB-UniRule"/>
</dbReference>
<comment type="caution">
    <text evidence="8">The sequence shown here is derived from an EMBL/GenBank/DDBJ whole genome shotgun (WGS) entry which is preliminary data.</text>
</comment>
<keyword evidence="5 6" id="KW-0804">Transcription</keyword>
<dbReference type="InterPro" id="IPR013325">
    <property type="entry name" value="RNA_pol_sigma_r2"/>
</dbReference>
<evidence type="ECO:0000259" key="7">
    <source>
        <dbReference type="Pfam" id="PF04542"/>
    </source>
</evidence>
<dbReference type="HAMAP" id="MF_02064">
    <property type="entry name" value="Sigma70_SigI"/>
    <property type="match status" value="1"/>
</dbReference>
<dbReference type="SUPFAM" id="SSF88946">
    <property type="entry name" value="Sigma2 domain of RNA polymerase sigma factors"/>
    <property type="match status" value="1"/>
</dbReference>
<comment type="similarity">
    <text evidence="6">Belongs to the sigma-70 factor family. SigI subfamily.</text>
</comment>
<evidence type="ECO:0000256" key="6">
    <source>
        <dbReference type="HAMAP-Rule" id="MF_02064"/>
    </source>
</evidence>
<keyword evidence="3 6" id="KW-0731">Sigma factor</keyword>
<organism evidence="8 9">
    <name type="scientific">Paenibacillus herberti</name>
    <dbReference type="NCBI Taxonomy" id="1619309"/>
    <lineage>
        <taxon>Bacteria</taxon>
        <taxon>Bacillati</taxon>
        <taxon>Bacillota</taxon>
        <taxon>Bacilli</taxon>
        <taxon>Bacillales</taxon>
        <taxon>Paenibacillaceae</taxon>
        <taxon>Paenibacillus</taxon>
    </lineage>
</organism>
<dbReference type="GO" id="GO:0005737">
    <property type="term" value="C:cytoplasm"/>
    <property type="evidence" value="ECO:0007669"/>
    <property type="project" value="UniProtKB-SubCell"/>
</dbReference>
<dbReference type="InterPro" id="IPR007627">
    <property type="entry name" value="RNA_pol_sigma70_r2"/>
</dbReference>
<keyword evidence="4 6" id="KW-0238">DNA-binding</keyword>
<gene>
    <name evidence="6 8" type="primary">sigI</name>
    <name evidence="8" type="ORF">CGZ75_11655</name>
</gene>
<evidence type="ECO:0000256" key="2">
    <source>
        <dbReference type="ARBA" id="ARBA00023015"/>
    </source>
</evidence>
<dbReference type="Proteomes" id="UP000215145">
    <property type="component" value="Unassembled WGS sequence"/>
</dbReference>
<dbReference type="InterPro" id="IPR014284">
    <property type="entry name" value="RNA_pol_sigma-70_dom"/>
</dbReference>
<dbReference type="OrthoDB" id="3190733at2"/>
<feature type="DNA-binding region" description="H-T-H motif" evidence="6">
    <location>
        <begin position="213"/>
        <end position="232"/>
    </location>
</feature>
<keyword evidence="1 6" id="KW-0963">Cytoplasm</keyword>
<dbReference type="PANTHER" id="PTHR30385">
    <property type="entry name" value="SIGMA FACTOR F FLAGELLAR"/>
    <property type="match status" value="1"/>
</dbReference>
<dbReference type="GO" id="GO:0003677">
    <property type="term" value="F:DNA binding"/>
    <property type="evidence" value="ECO:0007669"/>
    <property type="project" value="UniProtKB-UniRule"/>
</dbReference>
<feature type="domain" description="RNA polymerase sigma-70 region 2" evidence="7">
    <location>
        <begin position="41"/>
        <end position="112"/>
    </location>
</feature>
<protein>
    <recommendedName>
        <fullName evidence="6">RNA polymerase sigma factor SigI</fullName>
    </recommendedName>
</protein>
<dbReference type="InterPro" id="IPR014244">
    <property type="entry name" value="RNA_pol_sigma-I"/>
</dbReference>
<proteinExistence type="inferred from homology"/>
<dbReference type="AlphaFoldDB" id="A0A229P5P9"/>
<accession>A0A229P5P9</accession>
<evidence type="ECO:0000256" key="3">
    <source>
        <dbReference type="ARBA" id="ARBA00023082"/>
    </source>
</evidence>
<sequence length="270" mass="31260">MLFKRWLGRFSVKQKPIDGAKPLGLTIEKIQQGNESLREQLIQDYRPFILKSTSRFCKRYIDPSRDDEFSIAMIAFNEAIHQFSPESGRSFTSFAETVIRRRLIDYVRREKRHWKSLPAGNLNQDGTLDEGLQTAWTRQAVSRFQLDRDADNRRLEIEEYASELEGYGIKFTDLAGKSPKHEDSRILLQGIAFKLATEDSLWGVLVQSRRLPVKELMELGGVSRKTIERNRKYLIAVAVLLRGDYPYLSDYLQLRKEKAEQELTAGGTRL</sequence>
<dbReference type="Pfam" id="PF04542">
    <property type="entry name" value="Sigma70_r2"/>
    <property type="match status" value="1"/>
</dbReference>
<keyword evidence="6" id="KW-0346">Stress response</keyword>
<evidence type="ECO:0000256" key="1">
    <source>
        <dbReference type="ARBA" id="ARBA00022490"/>
    </source>
</evidence>
<name>A0A229P5P9_9BACL</name>
<comment type="function">
    <text evidence="6">Sigma factors are initiation factors that promote the attachment of RNA polymerase to specific initiation sites and are then released.</text>
</comment>
<comment type="subunit">
    <text evidence="6">Interacts with RsgI.</text>
</comment>
<dbReference type="EMBL" id="NMUQ01000001">
    <property type="protein sequence ID" value="OXM17602.1"/>
    <property type="molecule type" value="Genomic_DNA"/>
</dbReference>
<dbReference type="NCBIfam" id="TIGR02937">
    <property type="entry name" value="sigma70-ECF"/>
    <property type="match status" value="1"/>
</dbReference>
<dbReference type="PIRSF" id="PIRSF038953">
    <property type="entry name" value="SigI"/>
    <property type="match status" value="1"/>
</dbReference>
<evidence type="ECO:0000313" key="9">
    <source>
        <dbReference type="Proteomes" id="UP000215145"/>
    </source>
</evidence>
<dbReference type="GO" id="GO:0006352">
    <property type="term" value="P:DNA-templated transcription initiation"/>
    <property type="evidence" value="ECO:0007669"/>
    <property type="project" value="UniProtKB-UniRule"/>
</dbReference>
<keyword evidence="9" id="KW-1185">Reference proteome</keyword>
<evidence type="ECO:0000256" key="4">
    <source>
        <dbReference type="ARBA" id="ARBA00023125"/>
    </source>
</evidence>
<dbReference type="Gene3D" id="1.10.1740.10">
    <property type="match status" value="1"/>
</dbReference>
<dbReference type="PANTHER" id="PTHR30385:SF6">
    <property type="entry name" value="RNA POLYMERASE SIGMA FACTOR SIGI"/>
    <property type="match status" value="1"/>
</dbReference>
<dbReference type="NCBIfam" id="NF006176">
    <property type="entry name" value="PRK08311.2-4"/>
    <property type="match status" value="1"/>
</dbReference>
<reference evidence="8 9" key="1">
    <citation type="submission" date="2017-07" db="EMBL/GenBank/DDBJ databases">
        <title>Paenibacillus herberti R33 genome sequencing and assembly.</title>
        <authorList>
            <person name="Su W."/>
        </authorList>
    </citation>
    <scope>NUCLEOTIDE SEQUENCE [LARGE SCALE GENOMIC DNA]</scope>
    <source>
        <strain evidence="8 9">R33</strain>
    </source>
</reference>